<dbReference type="InterPro" id="IPR003591">
    <property type="entry name" value="Leu-rich_rpt_typical-subtyp"/>
</dbReference>
<evidence type="ECO:0000256" key="1">
    <source>
        <dbReference type="ARBA" id="ARBA00022614"/>
    </source>
</evidence>
<feature type="domain" description="LRRNT" evidence="7">
    <location>
        <begin position="22"/>
        <end position="55"/>
    </location>
</feature>
<dbReference type="EMBL" id="BLKM01006022">
    <property type="protein sequence ID" value="GFG36029.1"/>
    <property type="molecule type" value="Genomic_DNA"/>
</dbReference>
<gene>
    <name evidence="8" type="ORF">Cfor_00301</name>
    <name evidence="9" type="ORF">Cfor_00439</name>
</gene>
<protein>
    <recommendedName>
        <fullName evidence="7">LRRNT domain-containing protein</fullName>
    </recommendedName>
</protein>
<dbReference type="SMART" id="SM00369">
    <property type="entry name" value="LRR_TYP"/>
    <property type="match status" value="7"/>
</dbReference>
<keyword evidence="5" id="KW-1133">Transmembrane helix</keyword>
<dbReference type="AlphaFoldDB" id="A0A6L2PTF4"/>
<evidence type="ECO:0000256" key="2">
    <source>
        <dbReference type="ARBA" id="ARBA00022729"/>
    </source>
</evidence>
<dbReference type="InterPro" id="IPR032675">
    <property type="entry name" value="LRR_dom_sf"/>
</dbReference>
<dbReference type="SUPFAM" id="SSF52058">
    <property type="entry name" value="L domain-like"/>
    <property type="match status" value="1"/>
</dbReference>
<dbReference type="InterPro" id="IPR050541">
    <property type="entry name" value="LRR_TM_domain-containing"/>
</dbReference>
<accession>A0A6L2PTF4</accession>
<comment type="caution">
    <text evidence="8">The sequence shown here is derived from an EMBL/GenBank/DDBJ whole genome shotgun (WGS) entry which is preliminary data.</text>
</comment>
<evidence type="ECO:0000259" key="7">
    <source>
        <dbReference type="SMART" id="SM00013"/>
    </source>
</evidence>
<dbReference type="Pfam" id="PF01462">
    <property type="entry name" value="LRRNT"/>
    <property type="match status" value="1"/>
</dbReference>
<dbReference type="SMART" id="SM00013">
    <property type="entry name" value="LRRNT"/>
    <property type="match status" value="1"/>
</dbReference>
<feature type="region of interest" description="Disordered" evidence="4">
    <location>
        <begin position="389"/>
        <end position="436"/>
    </location>
</feature>
<dbReference type="OrthoDB" id="694479at2759"/>
<keyword evidence="2 6" id="KW-0732">Signal</keyword>
<dbReference type="EMBL" id="BLKM01008285">
    <property type="protein sequence ID" value="GFG33107.1"/>
    <property type="molecule type" value="Genomic_DNA"/>
</dbReference>
<evidence type="ECO:0000313" key="10">
    <source>
        <dbReference type="Proteomes" id="UP000502823"/>
    </source>
</evidence>
<keyword evidence="5" id="KW-0812">Transmembrane</keyword>
<feature type="transmembrane region" description="Helical" evidence="5">
    <location>
        <begin position="447"/>
        <end position="473"/>
    </location>
</feature>
<proteinExistence type="predicted"/>
<evidence type="ECO:0000256" key="5">
    <source>
        <dbReference type="SAM" id="Phobius"/>
    </source>
</evidence>
<keyword evidence="5" id="KW-0472">Membrane</keyword>
<dbReference type="InterPro" id="IPR001611">
    <property type="entry name" value="Leu-rich_rpt"/>
</dbReference>
<dbReference type="InParanoid" id="A0A6L2PTF4"/>
<keyword evidence="3" id="KW-0677">Repeat</keyword>
<dbReference type="PROSITE" id="PS51450">
    <property type="entry name" value="LRR"/>
    <property type="match status" value="2"/>
</dbReference>
<feature type="chain" id="PRO_5033552050" description="LRRNT domain-containing protein" evidence="6">
    <location>
        <begin position="20"/>
        <end position="538"/>
    </location>
</feature>
<evidence type="ECO:0000256" key="3">
    <source>
        <dbReference type="ARBA" id="ARBA00022737"/>
    </source>
</evidence>
<feature type="signal peptide" evidence="6">
    <location>
        <begin position="1"/>
        <end position="19"/>
    </location>
</feature>
<evidence type="ECO:0000256" key="4">
    <source>
        <dbReference type="SAM" id="MobiDB-lite"/>
    </source>
</evidence>
<reference evidence="10" key="2">
    <citation type="submission" date="2020-01" db="EMBL/GenBank/DDBJ databases">
        <title>Draft genome sequence of the Termite Coptotermes fromosanus.</title>
        <authorList>
            <person name="Itakura S."/>
            <person name="Yosikawa Y."/>
            <person name="Umezawa K."/>
        </authorList>
    </citation>
    <scope>NUCLEOTIDE SEQUENCE [LARGE SCALE GENOMIC DNA]</scope>
</reference>
<evidence type="ECO:0000313" key="9">
    <source>
        <dbReference type="EMBL" id="GFG36029.1"/>
    </source>
</evidence>
<dbReference type="PANTHER" id="PTHR24369">
    <property type="entry name" value="ANTIGEN BSP, PUTATIVE-RELATED"/>
    <property type="match status" value="1"/>
</dbReference>
<reference evidence="8" key="1">
    <citation type="journal article" date="2020" name="J. Asia-Pac. Entomol.">
        <title>Draft genome sequence of the termite, Coptotermes formosanus: Genetic insights into the pyruvate dehydrogenase complex of the termite.</title>
        <authorList>
            <person name="Itakura S."/>
            <person name="Yosikawa Y."/>
            <person name="Togami Y."/>
            <person name="Umezawa K."/>
        </authorList>
    </citation>
    <scope>NUCLEOTIDE SEQUENCE</scope>
    <source>
        <tissue evidence="8">Head</tissue>
    </source>
</reference>
<organism evidence="8 10">
    <name type="scientific">Coptotermes formosanus</name>
    <name type="common">Formosan subterranean termite</name>
    <dbReference type="NCBI Taxonomy" id="36987"/>
    <lineage>
        <taxon>Eukaryota</taxon>
        <taxon>Metazoa</taxon>
        <taxon>Ecdysozoa</taxon>
        <taxon>Arthropoda</taxon>
        <taxon>Hexapoda</taxon>
        <taxon>Insecta</taxon>
        <taxon>Pterygota</taxon>
        <taxon>Neoptera</taxon>
        <taxon>Polyneoptera</taxon>
        <taxon>Dictyoptera</taxon>
        <taxon>Blattodea</taxon>
        <taxon>Blattoidea</taxon>
        <taxon>Termitoidae</taxon>
        <taxon>Rhinotermitidae</taxon>
        <taxon>Coptotermes</taxon>
    </lineage>
</organism>
<dbReference type="PANTHER" id="PTHR24369:SF210">
    <property type="entry name" value="CHAOPTIN-RELATED"/>
    <property type="match status" value="1"/>
</dbReference>
<name>A0A6L2PTF4_COPFO</name>
<dbReference type="InterPro" id="IPR000372">
    <property type="entry name" value="LRRNT"/>
</dbReference>
<keyword evidence="10" id="KW-1185">Reference proteome</keyword>
<sequence>MLTRATVLIFIFSICLTDGSNSCPSTCTCTAGEKEVDCSGKGLDRIPELPVSNIMTSNVNVNNIAVPVPDNSSEWGSQLKFFYLHNNLIQRVVKSDFQRLPELTHLHLGHNLITDVDPHAFEANAKLWKLFLNDNKLTFPKGTEFLIVPSLGWIELKNCSISDLPVNVFKNMSNLVFVRLSYNKIEQLDNGLFSHLRKLRYLHLEGNRIKRIDPKVFKPNHHLQWLYLRDNPLNQSSESHFLHAPSLLSLDISFCNITEIPNKFFSNLHDLLTLKLNNNLLRSFNMKAVPQNLENLDISGNPMTTITVPTEVIRQLTSLRHFDLTNNSFTCDCRLFDLRVWCEKLRTGSGGESSCDEFCPSLKDVTCEERGQVVGGETAVGNVHTRMNTVSKEIDEEPEKSDGQGNDDVERVDGPRVLSGKEANKTSGKLEIGAGHEDERSERVWSIITYSCIGVFGGMCLIGAVVLVTDMCLGHRKSRNKKAARSASSSPQNVRLEFMDPIEDRQETTPLSLHRGFDFVSQPTNAHRNCQPGQLRHS</sequence>
<dbReference type="Gene3D" id="3.80.10.10">
    <property type="entry name" value="Ribonuclease Inhibitor"/>
    <property type="match status" value="3"/>
</dbReference>
<dbReference type="Pfam" id="PF13855">
    <property type="entry name" value="LRR_8"/>
    <property type="match status" value="3"/>
</dbReference>
<evidence type="ECO:0000313" key="8">
    <source>
        <dbReference type="EMBL" id="GFG33107.1"/>
    </source>
</evidence>
<dbReference type="GO" id="GO:0005886">
    <property type="term" value="C:plasma membrane"/>
    <property type="evidence" value="ECO:0007669"/>
    <property type="project" value="TreeGrafter"/>
</dbReference>
<evidence type="ECO:0000256" key="6">
    <source>
        <dbReference type="SAM" id="SignalP"/>
    </source>
</evidence>
<dbReference type="Proteomes" id="UP000502823">
    <property type="component" value="Unassembled WGS sequence"/>
</dbReference>
<keyword evidence="1" id="KW-0433">Leucine-rich repeat</keyword>